<accession>A0A7Z7PPA0</accession>
<dbReference type="Gene3D" id="3.50.30.50">
    <property type="entry name" value="Putative cyclase"/>
    <property type="match status" value="1"/>
</dbReference>
<dbReference type="GO" id="GO:0004061">
    <property type="term" value="F:arylformamidase activity"/>
    <property type="evidence" value="ECO:0007669"/>
    <property type="project" value="InterPro"/>
</dbReference>
<dbReference type="PANTHER" id="PTHR31118">
    <property type="entry name" value="CYCLASE-LIKE PROTEIN 2"/>
    <property type="match status" value="1"/>
</dbReference>
<dbReference type="InterPro" id="IPR037175">
    <property type="entry name" value="KFase_sf"/>
</dbReference>
<gene>
    <name evidence="1" type="ORF">MESINF_2386</name>
</gene>
<keyword evidence="1" id="KW-0378">Hydrolase</keyword>
<name>A0A7Z7PPA0_9BACT</name>
<dbReference type="Proteomes" id="UP000250796">
    <property type="component" value="Chromosome MESINF"/>
</dbReference>
<dbReference type="PANTHER" id="PTHR31118:SF12">
    <property type="entry name" value="CYCLASE-LIKE PROTEIN 2"/>
    <property type="match status" value="1"/>
</dbReference>
<dbReference type="GO" id="GO:0019441">
    <property type="term" value="P:L-tryptophan catabolic process to kynurenine"/>
    <property type="evidence" value="ECO:0007669"/>
    <property type="project" value="InterPro"/>
</dbReference>
<dbReference type="InterPro" id="IPR007325">
    <property type="entry name" value="KFase/CYL"/>
</dbReference>
<reference evidence="1 2" key="1">
    <citation type="submission" date="2017-01" db="EMBL/GenBank/DDBJ databases">
        <authorList>
            <person name="Erauso G."/>
        </authorList>
    </citation>
    <scope>NUCLEOTIDE SEQUENCE [LARGE SCALE GENOMIC DNA]</scope>
    <source>
        <strain evidence="1">MESINF1</strain>
    </source>
</reference>
<keyword evidence="2" id="KW-1185">Reference proteome</keyword>
<dbReference type="EMBL" id="LS974202">
    <property type="protein sequence ID" value="SSC13826.1"/>
    <property type="molecule type" value="Genomic_DNA"/>
</dbReference>
<protein>
    <submittedName>
        <fullName evidence="1">Putative metal-dependent hydrolase</fullName>
    </submittedName>
</protein>
<dbReference type="KEGG" id="minf:MESINF_2386"/>
<dbReference type="AlphaFoldDB" id="A0A7Z7PPA0"/>
<evidence type="ECO:0000313" key="2">
    <source>
        <dbReference type="Proteomes" id="UP000250796"/>
    </source>
</evidence>
<proteinExistence type="predicted"/>
<sequence>MKRYIDLTRTIVDEQAVYPGDDATSLKRSRNLSIDGFNNHRLQISMHSGTHIDGPMHMSDSSLYIDQMPLENFVGSGVLLDVRGYSEILMREEYADRIAEHSIVLFWTGRDEIFGSREYFVENPCITEEFAKFLVEKKVKAVGFDSSSPDRYPYPVHGILFTNGVLIIENLTNLASLKEVVNFKVIALPLKIHADSSIARVIAVVQESE</sequence>
<organism evidence="1 2">
    <name type="scientific">Mesotoga infera</name>
    <dbReference type="NCBI Taxonomy" id="1236046"/>
    <lineage>
        <taxon>Bacteria</taxon>
        <taxon>Thermotogati</taxon>
        <taxon>Thermotogota</taxon>
        <taxon>Thermotogae</taxon>
        <taxon>Kosmotogales</taxon>
        <taxon>Kosmotogaceae</taxon>
        <taxon>Mesotoga</taxon>
    </lineage>
</organism>
<evidence type="ECO:0000313" key="1">
    <source>
        <dbReference type="EMBL" id="SSC13826.1"/>
    </source>
</evidence>
<dbReference type="RefSeq" id="WP_169699949.1">
    <property type="nucleotide sequence ID" value="NZ_LS974202.1"/>
</dbReference>
<dbReference type="SUPFAM" id="SSF102198">
    <property type="entry name" value="Putative cyclase"/>
    <property type="match status" value="1"/>
</dbReference>
<dbReference type="Pfam" id="PF04199">
    <property type="entry name" value="Cyclase"/>
    <property type="match status" value="1"/>
</dbReference>